<dbReference type="NCBIfam" id="TIGR00328">
    <property type="entry name" value="flhB"/>
    <property type="match status" value="1"/>
</dbReference>
<feature type="transmembrane region" description="Helical" evidence="13">
    <location>
        <begin position="143"/>
        <end position="162"/>
    </location>
</feature>
<keyword evidence="5 13" id="KW-1003">Cell membrane</keyword>
<dbReference type="Gene3D" id="3.40.1690.10">
    <property type="entry name" value="secretion proteins EscU"/>
    <property type="match status" value="1"/>
</dbReference>
<dbReference type="Pfam" id="PF01312">
    <property type="entry name" value="Bac_export_2"/>
    <property type="match status" value="1"/>
</dbReference>
<dbReference type="Gene3D" id="6.10.250.2080">
    <property type="match status" value="1"/>
</dbReference>
<evidence type="ECO:0000256" key="2">
    <source>
        <dbReference type="ARBA" id="ARBA00010690"/>
    </source>
</evidence>
<evidence type="ECO:0000256" key="8">
    <source>
        <dbReference type="ARBA" id="ARBA00022927"/>
    </source>
</evidence>
<dbReference type="PRINTS" id="PR00950">
    <property type="entry name" value="TYPE3IMSPROT"/>
</dbReference>
<keyword evidence="6 13" id="KW-0812">Transmembrane</keyword>
<feature type="region of interest" description="Disordered" evidence="14">
    <location>
        <begin position="1"/>
        <end position="25"/>
    </location>
</feature>
<feature type="region of interest" description="Disordered" evidence="14">
    <location>
        <begin position="355"/>
        <end position="376"/>
    </location>
</feature>
<keyword evidence="4 13" id="KW-0813">Transport</keyword>
<gene>
    <name evidence="13 15" type="primary">flhB</name>
    <name evidence="15" type="ORF">G7Y85_19190</name>
</gene>
<keyword evidence="15" id="KW-0282">Flagellum</keyword>
<dbReference type="InterPro" id="IPR006136">
    <property type="entry name" value="FlhB"/>
</dbReference>
<evidence type="ECO:0000256" key="11">
    <source>
        <dbReference type="ARBA" id="ARBA00023225"/>
    </source>
</evidence>
<keyword evidence="9 13" id="KW-1133">Transmembrane helix</keyword>
<keyword evidence="8 13" id="KW-0653">Protein transport</keyword>
<accession>A0A6M2BWZ0</accession>
<dbReference type="RefSeq" id="WP_166261311.1">
    <property type="nucleotide sequence ID" value="NZ_JAAMOW010000011.1"/>
</dbReference>
<dbReference type="InterPro" id="IPR029025">
    <property type="entry name" value="T3SS_substrate_exporter_C"/>
</dbReference>
<feature type="transmembrane region" description="Helical" evidence="13">
    <location>
        <begin position="30"/>
        <end position="56"/>
    </location>
</feature>
<comment type="caution">
    <text evidence="15">The sequence shown here is derived from an EMBL/GenBank/DDBJ whole genome shotgun (WGS) entry which is preliminary data.</text>
</comment>
<keyword evidence="15" id="KW-0969">Cilium</keyword>
<dbReference type="SUPFAM" id="SSF160544">
    <property type="entry name" value="EscU C-terminal domain-like"/>
    <property type="match status" value="1"/>
</dbReference>
<evidence type="ECO:0000256" key="14">
    <source>
        <dbReference type="SAM" id="MobiDB-lite"/>
    </source>
</evidence>
<evidence type="ECO:0000256" key="4">
    <source>
        <dbReference type="ARBA" id="ARBA00022448"/>
    </source>
</evidence>
<dbReference type="FunFam" id="3.40.1690.10:FF:000001">
    <property type="entry name" value="Flagellar biosynthetic protein FlhB"/>
    <property type="match status" value="1"/>
</dbReference>
<dbReference type="InterPro" id="IPR006135">
    <property type="entry name" value="T3SS_substrate_exporter"/>
</dbReference>
<feature type="transmembrane region" description="Helical" evidence="13">
    <location>
        <begin position="190"/>
        <end position="211"/>
    </location>
</feature>
<organism evidence="15 16">
    <name type="scientific">Solimonas terrae</name>
    <dbReference type="NCBI Taxonomy" id="1396819"/>
    <lineage>
        <taxon>Bacteria</taxon>
        <taxon>Pseudomonadati</taxon>
        <taxon>Pseudomonadota</taxon>
        <taxon>Gammaproteobacteria</taxon>
        <taxon>Nevskiales</taxon>
        <taxon>Nevskiaceae</taxon>
        <taxon>Solimonas</taxon>
    </lineage>
</organism>
<evidence type="ECO:0000256" key="1">
    <source>
        <dbReference type="ARBA" id="ARBA00004651"/>
    </source>
</evidence>
<keyword evidence="16" id="KW-1185">Reference proteome</keyword>
<evidence type="ECO:0000256" key="13">
    <source>
        <dbReference type="RuleBase" id="RU364091"/>
    </source>
</evidence>
<evidence type="ECO:0000256" key="3">
    <source>
        <dbReference type="ARBA" id="ARBA00021622"/>
    </source>
</evidence>
<evidence type="ECO:0000256" key="12">
    <source>
        <dbReference type="ARBA" id="ARBA00025078"/>
    </source>
</evidence>
<dbReference type="GO" id="GO:0005886">
    <property type="term" value="C:plasma membrane"/>
    <property type="evidence" value="ECO:0007669"/>
    <property type="project" value="UniProtKB-SubCell"/>
</dbReference>
<feature type="transmembrane region" description="Helical" evidence="13">
    <location>
        <begin position="76"/>
        <end position="109"/>
    </location>
</feature>
<keyword evidence="7 13" id="KW-1005">Bacterial flagellum biogenesis</keyword>
<dbReference type="PANTHER" id="PTHR30531">
    <property type="entry name" value="FLAGELLAR BIOSYNTHETIC PROTEIN FLHB"/>
    <property type="match status" value="1"/>
</dbReference>
<evidence type="ECO:0000256" key="9">
    <source>
        <dbReference type="ARBA" id="ARBA00022989"/>
    </source>
</evidence>
<dbReference type="AlphaFoldDB" id="A0A6M2BWZ0"/>
<keyword evidence="11 13" id="KW-1006">Bacterial flagellum protein export</keyword>
<dbReference type="GO" id="GO:0009306">
    <property type="term" value="P:protein secretion"/>
    <property type="evidence" value="ECO:0007669"/>
    <property type="project" value="InterPro"/>
</dbReference>
<evidence type="ECO:0000313" key="15">
    <source>
        <dbReference type="EMBL" id="NGY06904.1"/>
    </source>
</evidence>
<sequence length="376" mass="40250">MSDPQKTERATPKRLREAREKGELPRSRELSTAIVVGAGVLTLMASGAGIATRAAAWLQHALQPDPALLAEPMRMLAWAGELVFGAFALVLPLLVVGMLAAIVGPLALGGWNFSIKALRFDVARINPLSGIGRMFSMQSLVELLKGVGKAALLGALGAGFLWKHHDDFLALARMDPGAALGDGVGLTLSLLSWLTGGLIVIAAIDAPYQWFSHARKLRMTRQEVRDEYKQAEGSPEVKGRIRRLQQERSRRRMIAAVPTADVVIVNPTHYAVALQYDAPKMRAPRVVAKGVDEVALAIREAARAARVPLVEAPPLARALYRGAALDQEVPVALYSAVAQVLTYVYQLKAYARGAGTGTAPPSAPDVGDVPDGQIDE</sequence>
<comment type="subcellular location">
    <subcellularLocation>
        <location evidence="1">Cell membrane</location>
        <topology evidence="1">Multi-pass membrane protein</topology>
    </subcellularLocation>
</comment>
<dbReference type="Proteomes" id="UP000472676">
    <property type="component" value="Unassembled WGS sequence"/>
</dbReference>
<dbReference type="GO" id="GO:0044780">
    <property type="term" value="P:bacterial-type flagellum assembly"/>
    <property type="evidence" value="ECO:0007669"/>
    <property type="project" value="InterPro"/>
</dbReference>
<keyword evidence="10 13" id="KW-0472">Membrane</keyword>
<comment type="similarity">
    <text evidence="2 13">Belongs to the type III secretion exporter family.</text>
</comment>
<evidence type="ECO:0000256" key="7">
    <source>
        <dbReference type="ARBA" id="ARBA00022795"/>
    </source>
</evidence>
<dbReference type="EMBL" id="JAAMOW010000011">
    <property type="protein sequence ID" value="NGY06904.1"/>
    <property type="molecule type" value="Genomic_DNA"/>
</dbReference>
<reference evidence="15 16" key="1">
    <citation type="journal article" date="2014" name="Int. J. Syst. Evol. Microbiol.">
        <title>Solimonas terrae sp. nov., isolated from soil.</title>
        <authorList>
            <person name="Kim S.J."/>
            <person name="Moon J.Y."/>
            <person name="Weon H.Y."/>
            <person name="Ahn J.H."/>
            <person name="Chen W.M."/>
            <person name="Kwon S.W."/>
        </authorList>
    </citation>
    <scope>NUCLEOTIDE SEQUENCE [LARGE SCALE GENOMIC DNA]</scope>
    <source>
        <strain evidence="15 16">KIS83-12</strain>
    </source>
</reference>
<keyword evidence="15" id="KW-0966">Cell projection</keyword>
<name>A0A6M2BWZ0_9GAMM</name>
<proteinExistence type="inferred from homology"/>
<evidence type="ECO:0000313" key="16">
    <source>
        <dbReference type="Proteomes" id="UP000472676"/>
    </source>
</evidence>
<protein>
    <recommendedName>
        <fullName evidence="3 13">Flagellar biosynthetic protein FlhB</fullName>
    </recommendedName>
</protein>
<evidence type="ECO:0000256" key="5">
    <source>
        <dbReference type="ARBA" id="ARBA00022475"/>
    </source>
</evidence>
<evidence type="ECO:0000256" key="10">
    <source>
        <dbReference type="ARBA" id="ARBA00023136"/>
    </source>
</evidence>
<evidence type="ECO:0000256" key="6">
    <source>
        <dbReference type="ARBA" id="ARBA00022692"/>
    </source>
</evidence>
<comment type="function">
    <text evidence="12 13">Required for formation of the rod structure in the basal body of the flagellar apparatus. Together with FliI and FliH, may constitute the export apparatus of flagellin.</text>
</comment>
<dbReference type="PANTHER" id="PTHR30531:SF12">
    <property type="entry name" value="FLAGELLAR BIOSYNTHETIC PROTEIN FLHB"/>
    <property type="match status" value="1"/>
</dbReference>